<name>A0AC35F5H9_9BILA</name>
<organism evidence="1 2">
    <name type="scientific">Panagrolaimus sp. PS1159</name>
    <dbReference type="NCBI Taxonomy" id="55785"/>
    <lineage>
        <taxon>Eukaryota</taxon>
        <taxon>Metazoa</taxon>
        <taxon>Ecdysozoa</taxon>
        <taxon>Nematoda</taxon>
        <taxon>Chromadorea</taxon>
        <taxon>Rhabditida</taxon>
        <taxon>Tylenchina</taxon>
        <taxon>Panagrolaimomorpha</taxon>
        <taxon>Panagrolaimoidea</taxon>
        <taxon>Panagrolaimidae</taxon>
        <taxon>Panagrolaimus</taxon>
    </lineage>
</organism>
<evidence type="ECO:0000313" key="1">
    <source>
        <dbReference type="Proteomes" id="UP000887580"/>
    </source>
</evidence>
<protein>
    <submittedName>
        <fullName evidence="2">Uncharacterized protein</fullName>
    </submittedName>
</protein>
<reference evidence="2" key="1">
    <citation type="submission" date="2022-11" db="UniProtKB">
        <authorList>
            <consortium name="WormBaseParasite"/>
        </authorList>
    </citation>
    <scope>IDENTIFICATION</scope>
</reference>
<sequence>MGKSIVSSIGEEDFSELSAQAGNILRLEIIDALYEAGLSDYDDDYEEDDDSPSQRLYG</sequence>
<dbReference type="WBParaSite" id="PS1159_v2.g14048.t1">
    <property type="protein sequence ID" value="PS1159_v2.g14048.t1"/>
    <property type="gene ID" value="PS1159_v2.g14048"/>
</dbReference>
<evidence type="ECO:0000313" key="2">
    <source>
        <dbReference type="WBParaSite" id="PS1159_v2.g14048.t1"/>
    </source>
</evidence>
<proteinExistence type="predicted"/>
<dbReference type="Proteomes" id="UP000887580">
    <property type="component" value="Unplaced"/>
</dbReference>
<accession>A0AC35F5H9</accession>